<protein>
    <recommendedName>
        <fullName evidence="9">Efflux pump membrane transporter</fullName>
    </recommendedName>
</protein>
<dbReference type="PANTHER" id="PTHR32063:SF13">
    <property type="entry name" value="MULTIDRUG EFFLUX PUMP SUBUNIT ACRB-RELATED"/>
    <property type="match status" value="1"/>
</dbReference>
<organism evidence="11 12">
    <name type="scientific">Aquabacter spiritensis</name>
    <dbReference type="NCBI Taxonomy" id="933073"/>
    <lineage>
        <taxon>Bacteria</taxon>
        <taxon>Pseudomonadati</taxon>
        <taxon>Pseudomonadota</taxon>
        <taxon>Alphaproteobacteria</taxon>
        <taxon>Hyphomicrobiales</taxon>
        <taxon>Xanthobacteraceae</taxon>
        <taxon>Aquabacter</taxon>
    </lineage>
</organism>
<dbReference type="Gene3D" id="3.30.2090.10">
    <property type="entry name" value="Multidrug efflux transporter AcrB TolC docking domain, DN and DC subdomains"/>
    <property type="match status" value="2"/>
</dbReference>
<dbReference type="OrthoDB" id="8308837at2"/>
<evidence type="ECO:0000256" key="4">
    <source>
        <dbReference type="ARBA" id="ARBA00022475"/>
    </source>
</evidence>
<feature type="transmembrane region" description="Helical" evidence="9">
    <location>
        <begin position="928"/>
        <end position="951"/>
    </location>
</feature>
<feature type="transmembrane region" description="Helical" evidence="9">
    <location>
        <begin position="875"/>
        <end position="891"/>
    </location>
</feature>
<keyword evidence="12" id="KW-1185">Reference proteome</keyword>
<feature type="transmembrane region" description="Helical" evidence="9">
    <location>
        <begin position="972"/>
        <end position="993"/>
    </location>
</feature>
<keyword evidence="4" id="KW-1003">Cell membrane</keyword>
<feature type="transmembrane region" description="Helical" evidence="9">
    <location>
        <begin position="370"/>
        <end position="393"/>
    </location>
</feature>
<keyword evidence="5 9" id="KW-0997">Cell inner membrane</keyword>
<keyword evidence="3 9" id="KW-0813">Transport</keyword>
<evidence type="ECO:0000256" key="9">
    <source>
        <dbReference type="RuleBase" id="RU364070"/>
    </source>
</evidence>
<evidence type="ECO:0000313" key="11">
    <source>
        <dbReference type="EMBL" id="TCT07975.1"/>
    </source>
</evidence>
<dbReference type="InterPro" id="IPR004764">
    <property type="entry name" value="MdtF-like"/>
</dbReference>
<reference evidence="11 12" key="1">
    <citation type="submission" date="2019-03" db="EMBL/GenBank/DDBJ databases">
        <title>Genomic Encyclopedia of Type Strains, Phase IV (KMG-IV): sequencing the most valuable type-strain genomes for metagenomic binning, comparative biology and taxonomic classification.</title>
        <authorList>
            <person name="Goeker M."/>
        </authorList>
    </citation>
    <scope>NUCLEOTIDE SEQUENCE [LARGE SCALE GENOMIC DNA]</scope>
    <source>
        <strain evidence="11 12">DSM 9035</strain>
    </source>
</reference>
<keyword evidence="6 9" id="KW-0812">Transmembrane</keyword>
<dbReference type="InterPro" id="IPR027463">
    <property type="entry name" value="AcrB_DN_DC_subdom"/>
</dbReference>
<evidence type="ECO:0000256" key="6">
    <source>
        <dbReference type="ARBA" id="ARBA00022692"/>
    </source>
</evidence>
<accession>A0A4R3M9B8</accession>
<evidence type="ECO:0000256" key="2">
    <source>
        <dbReference type="ARBA" id="ARBA00010942"/>
    </source>
</evidence>
<dbReference type="SUPFAM" id="SSF82866">
    <property type="entry name" value="Multidrug efflux transporter AcrB transmembrane domain"/>
    <property type="match status" value="2"/>
</dbReference>
<dbReference type="AlphaFoldDB" id="A0A4R3M9B8"/>
<keyword evidence="7 9" id="KW-1133">Transmembrane helix</keyword>
<evidence type="ECO:0000256" key="1">
    <source>
        <dbReference type="ARBA" id="ARBA00004429"/>
    </source>
</evidence>
<keyword evidence="8 9" id="KW-0472">Membrane</keyword>
<feature type="region of interest" description="Disordered" evidence="10">
    <location>
        <begin position="1045"/>
        <end position="1067"/>
    </location>
</feature>
<evidence type="ECO:0000256" key="8">
    <source>
        <dbReference type="ARBA" id="ARBA00023136"/>
    </source>
</evidence>
<dbReference type="PRINTS" id="PR00702">
    <property type="entry name" value="ACRIFLAVINRP"/>
</dbReference>
<feature type="transmembrane region" description="Helical" evidence="9">
    <location>
        <begin position="540"/>
        <end position="557"/>
    </location>
</feature>
<dbReference type="Gene3D" id="1.20.1640.10">
    <property type="entry name" value="Multidrug efflux transporter AcrB transmembrane domain"/>
    <property type="match status" value="2"/>
</dbReference>
<dbReference type="FunFam" id="3.30.70.1430:FF:000001">
    <property type="entry name" value="Efflux pump membrane transporter"/>
    <property type="match status" value="1"/>
</dbReference>
<name>A0A4R3M9B8_9HYPH</name>
<dbReference type="Gene3D" id="3.30.70.1430">
    <property type="entry name" value="Multidrug efflux transporter AcrB pore domain"/>
    <property type="match status" value="2"/>
</dbReference>
<evidence type="ECO:0000256" key="10">
    <source>
        <dbReference type="SAM" id="MobiDB-lite"/>
    </source>
</evidence>
<feature type="transmembrane region" description="Helical" evidence="9">
    <location>
        <begin position="898"/>
        <end position="922"/>
    </location>
</feature>
<proteinExistence type="inferred from homology"/>
<dbReference type="NCBIfam" id="TIGR00915">
    <property type="entry name" value="2A0602"/>
    <property type="match status" value="1"/>
</dbReference>
<evidence type="ECO:0000256" key="5">
    <source>
        <dbReference type="ARBA" id="ARBA00022519"/>
    </source>
</evidence>
<comment type="caution">
    <text evidence="11">The sequence shown here is derived from an EMBL/GenBank/DDBJ whole genome shotgun (WGS) entry which is preliminary data.</text>
</comment>
<gene>
    <name evidence="11" type="ORF">EDC64_101494</name>
</gene>
<evidence type="ECO:0000256" key="3">
    <source>
        <dbReference type="ARBA" id="ARBA00022448"/>
    </source>
</evidence>
<feature type="transmembrane region" description="Helical" evidence="9">
    <location>
        <begin position="344"/>
        <end position="363"/>
    </location>
</feature>
<feature type="transmembrane region" description="Helical" evidence="9">
    <location>
        <begin position="1005"/>
        <end position="1031"/>
    </location>
</feature>
<dbReference type="RefSeq" id="WP_132029496.1">
    <property type="nucleotide sequence ID" value="NZ_SMAI01000001.1"/>
</dbReference>
<dbReference type="SUPFAM" id="SSF82714">
    <property type="entry name" value="Multidrug efflux transporter AcrB TolC docking domain, DN and DC subdomains"/>
    <property type="match status" value="2"/>
</dbReference>
<sequence>MISRFFIERPVLANVLAILFVVIGLVCLIRLPVAQYPNIVPPTVSVTTSYPGASAKTMIDTVALPIEEQVNGVQGMIYMQSWAASDGTYTLVVTFDIGTDPNMAQVLVQNRVAIALASLPQAVQTQGVTVLQKGTSILEFVTLTSPDGKFDGLYLNNYASIFIENELERLPGVGTVSVFGSGTYAMRVWMDADKMQAVGLTPSSVINAIQGQSQEVTAGQVGMPPAPASANFQYTVNIQGRLNDVVDYENIIVKSDNQSGGRVVRIRDIGRVELGAQTYSKTFTQDNKPAAGIAIFQLPDANALQVAAEVKKKMDELSKTFPDGVAYHIPFDTTLFVTASINEVYKTLFEAGILVLIVIMLFLQDWRATLVPATTVPVTIIGAFAAMAALGFTVNLSTLFALILAIGIVVDDAIVIVEGVARHIEEGMEGQPAAEKAMDELFGPVIGITLVLMSVFLPASFIPGLSGEMFKQFALVIAATAFISAINAATLKPTQCALWLRKPTPPEKKNFFYKGFNAVYDKCEHGYTALISRMVHHSKMMVVIALVLMGVAGWGLSRLPTSFLPIEDQGYVILGIQLPDSASMERTRRMVEEVSEITMKIPGVKTVLGISGISILDNSATLANGGVIYVPFTDWSVREKEKGQDLLSIYTNMNRAFAKIEGAIVMVLVPPAIQGIGNASGFTMQPQIRDGNFDYNLLQNVADALVEKGTAQSSLSHLNTSFRASAPQLQVDVNRIKAQQLGVSVNQIFTTLSSYVGSSYVTQINKFGNVFQVYVQAEAASRLLPEDLQNLKVSTPDGTMVPLGTFIDVRMVAGAPLISLYNLYPTATIVGTNAPGFSSGQAMTLMEQIAAATLPPGMGFEWTAMSYQEQVVGAQMYYVFAFAILLVYMVLAGQYESWILPLSVILAVPLALLGTVGALTALGAANNLYTQIGLVLLIALASKNAILIVEYAREKRAEGMGIMEAAIEASRLRFRPILMTSFAFILGVLPLVFATGAGANSRKSIGIAVVSGMLASTCLAVLFVPSFYTVLQIFEEKVLKKKPKMAPGHAASGGGHPPAGPAAPATA</sequence>
<evidence type="ECO:0000313" key="12">
    <source>
        <dbReference type="Proteomes" id="UP000294664"/>
    </source>
</evidence>
<dbReference type="Proteomes" id="UP000294664">
    <property type="component" value="Unassembled WGS sequence"/>
</dbReference>
<evidence type="ECO:0000256" key="7">
    <source>
        <dbReference type="ARBA" id="ARBA00022989"/>
    </source>
</evidence>
<dbReference type="Gene3D" id="3.30.70.1320">
    <property type="entry name" value="Multidrug efflux transporter AcrB pore domain like"/>
    <property type="match status" value="1"/>
</dbReference>
<comment type="similarity">
    <text evidence="2 9">Belongs to the resistance-nodulation-cell division (RND) (TC 2.A.6) family.</text>
</comment>
<dbReference type="Gene3D" id="3.30.70.1440">
    <property type="entry name" value="Multidrug efflux transporter AcrB pore domain"/>
    <property type="match status" value="1"/>
</dbReference>
<comment type="subcellular location">
    <subcellularLocation>
        <location evidence="1 9">Cell inner membrane</location>
        <topology evidence="1 9">Multi-pass membrane protein</topology>
    </subcellularLocation>
</comment>
<dbReference type="GO" id="GO:0015562">
    <property type="term" value="F:efflux transmembrane transporter activity"/>
    <property type="evidence" value="ECO:0007669"/>
    <property type="project" value="InterPro"/>
</dbReference>
<dbReference type="FunFam" id="1.20.1640.10:FF:000001">
    <property type="entry name" value="Efflux pump membrane transporter"/>
    <property type="match status" value="1"/>
</dbReference>
<dbReference type="SUPFAM" id="SSF82693">
    <property type="entry name" value="Multidrug efflux transporter AcrB pore domain, PN1, PN2, PC1 and PC2 subdomains"/>
    <property type="match status" value="4"/>
</dbReference>
<dbReference type="GO" id="GO:0009636">
    <property type="term" value="P:response to toxic substance"/>
    <property type="evidence" value="ECO:0007669"/>
    <property type="project" value="UniProtKB-ARBA"/>
</dbReference>
<feature type="transmembrane region" description="Helical" evidence="9">
    <location>
        <begin position="12"/>
        <end position="33"/>
    </location>
</feature>
<feature type="transmembrane region" description="Helical" evidence="9">
    <location>
        <begin position="441"/>
        <end position="461"/>
    </location>
</feature>
<dbReference type="InterPro" id="IPR001036">
    <property type="entry name" value="Acrflvin-R"/>
</dbReference>
<dbReference type="PANTHER" id="PTHR32063">
    <property type="match status" value="1"/>
</dbReference>
<dbReference type="EMBL" id="SMAI01000001">
    <property type="protein sequence ID" value="TCT07975.1"/>
    <property type="molecule type" value="Genomic_DNA"/>
</dbReference>
<dbReference type="Pfam" id="PF00873">
    <property type="entry name" value="ACR_tran"/>
    <property type="match status" value="1"/>
</dbReference>
<dbReference type="GO" id="GO:0005886">
    <property type="term" value="C:plasma membrane"/>
    <property type="evidence" value="ECO:0007669"/>
    <property type="project" value="UniProtKB-SubCell"/>
</dbReference>
<feature type="transmembrane region" description="Helical" evidence="9">
    <location>
        <begin position="473"/>
        <end position="491"/>
    </location>
</feature>
<dbReference type="GO" id="GO:0042910">
    <property type="term" value="F:xenobiotic transmembrane transporter activity"/>
    <property type="evidence" value="ECO:0007669"/>
    <property type="project" value="TreeGrafter"/>
</dbReference>
<feature type="transmembrane region" description="Helical" evidence="9">
    <location>
        <begin position="399"/>
        <end position="421"/>
    </location>
</feature>